<proteinExistence type="predicted"/>
<dbReference type="AlphaFoldDB" id="A0A366WYU9"/>
<comment type="caution">
    <text evidence="1">The sequence shown here is derived from an EMBL/GenBank/DDBJ whole genome shotgun (WGS) entry which is preliminary data.</text>
</comment>
<evidence type="ECO:0000313" key="1">
    <source>
        <dbReference type="EMBL" id="RBW55565.1"/>
    </source>
</evidence>
<accession>A0A366WYU9</accession>
<reference evidence="1 2" key="1">
    <citation type="submission" date="2018-07" db="EMBL/GenBank/DDBJ databases">
        <title>Modular assembly of carbohydrate-degrading microbial communities in the ocean.</title>
        <authorList>
            <person name="Enke T.N."/>
            <person name="Datta M.S."/>
            <person name="Schwartzman J.A."/>
            <person name="Cermak N."/>
            <person name="Schmitz D.A."/>
            <person name="Barrere J."/>
            <person name="Cordero O.X."/>
        </authorList>
    </citation>
    <scope>NUCLEOTIDE SEQUENCE [LARGE SCALE GENOMIC DNA]</scope>
    <source>
        <strain evidence="1 2">C3M10</strain>
    </source>
</reference>
<name>A0A366WYU9_9RHOB</name>
<protein>
    <submittedName>
        <fullName evidence="1">Uncharacterized protein</fullName>
    </submittedName>
</protein>
<dbReference type="RefSeq" id="WP_113823437.1">
    <property type="nucleotide sequence ID" value="NZ_QOCE01000029.1"/>
</dbReference>
<organism evidence="1 2">
    <name type="scientific">Phaeobacter gallaeciensis</name>
    <dbReference type="NCBI Taxonomy" id="60890"/>
    <lineage>
        <taxon>Bacteria</taxon>
        <taxon>Pseudomonadati</taxon>
        <taxon>Pseudomonadota</taxon>
        <taxon>Alphaproteobacteria</taxon>
        <taxon>Rhodobacterales</taxon>
        <taxon>Roseobacteraceae</taxon>
        <taxon>Phaeobacter</taxon>
    </lineage>
</organism>
<sequence>MTNQAQKKKKALKRRAKILAELEHIVGGKCYNGNIQNWGPGGVYEGEGRSFRYPLTMIDEMGDKRKRKYPPAIDVPLEMLSTGHYQFGANKMHIIRALDEVLKYLEANHSLKI</sequence>
<evidence type="ECO:0000313" key="2">
    <source>
        <dbReference type="Proteomes" id="UP000252706"/>
    </source>
</evidence>
<dbReference type="EMBL" id="QOCE01000029">
    <property type="protein sequence ID" value="RBW55565.1"/>
    <property type="molecule type" value="Genomic_DNA"/>
</dbReference>
<gene>
    <name evidence="1" type="ORF">DS909_10690</name>
</gene>
<dbReference type="Proteomes" id="UP000252706">
    <property type="component" value="Unassembled WGS sequence"/>
</dbReference>
<dbReference type="OrthoDB" id="8452813at2"/>